<evidence type="ECO:0000259" key="6">
    <source>
        <dbReference type="Pfam" id="PF01699"/>
    </source>
</evidence>
<evidence type="ECO:0000256" key="2">
    <source>
        <dbReference type="ARBA" id="ARBA00022692"/>
    </source>
</evidence>
<dbReference type="GO" id="GO:0006874">
    <property type="term" value="P:intracellular calcium ion homeostasis"/>
    <property type="evidence" value="ECO:0007669"/>
    <property type="project" value="TreeGrafter"/>
</dbReference>
<feature type="transmembrane region" description="Helical" evidence="5">
    <location>
        <begin position="97"/>
        <end position="116"/>
    </location>
</feature>
<dbReference type="InterPro" id="IPR004481">
    <property type="entry name" value="K/Na/Ca-exchanger"/>
</dbReference>
<evidence type="ECO:0000313" key="7">
    <source>
        <dbReference type="EMBL" id="VVO25074.1"/>
    </source>
</evidence>
<feature type="transmembrane region" description="Helical" evidence="5">
    <location>
        <begin position="64"/>
        <end position="90"/>
    </location>
</feature>
<feature type="transmembrane region" description="Helical" evidence="5">
    <location>
        <begin position="6"/>
        <end position="23"/>
    </location>
</feature>
<proteinExistence type="predicted"/>
<feature type="transmembrane region" description="Helical" evidence="5">
    <location>
        <begin position="325"/>
        <end position="346"/>
    </location>
</feature>
<gene>
    <name evidence="7" type="ORF">PS723_04528</name>
</gene>
<keyword evidence="3 5" id="KW-1133">Transmembrane helix</keyword>
<dbReference type="NCBIfam" id="TIGR00367">
    <property type="entry name" value="calcium/sodium antiporter"/>
    <property type="match status" value="1"/>
</dbReference>
<protein>
    <recommendedName>
        <fullName evidence="6">Sodium/calcium exchanger membrane region domain-containing protein</fullName>
    </recommendedName>
</protein>
<dbReference type="RefSeq" id="WP_150805835.1">
    <property type="nucleotide sequence ID" value="NZ_CABVHY010000025.1"/>
</dbReference>
<accession>A0A5E7EEA1</accession>
<feature type="transmembrane region" description="Helical" evidence="5">
    <location>
        <begin position="202"/>
        <end position="225"/>
    </location>
</feature>
<feature type="transmembrane region" description="Helical" evidence="5">
    <location>
        <begin position="270"/>
        <end position="288"/>
    </location>
</feature>
<evidence type="ECO:0000256" key="1">
    <source>
        <dbReference type="ARBA" id="ARBA00004141"/>
    </source>
</evidence>
<feature type="transmembrane region" description="Helical" evidence="5">
    <location>
        <begin position="237"/>
        <end position="258"/>
    </location>
</feature>
<dbReference type="GO" id="GO:0008273">
    <property type="term" value="F:calcium, potassium:sodium antiporter activity"/>
    <property type="evidence" value="ECO:0007669"/>
    <property type="project" value="TreeGrafter"/>
</dbReference>
<organism evidence="7 8">
    <name type="scientific">Pseudomonas fluorescens</name>
    <dbReference type="NCBI Taxonomy" id="294"/>
    <lineage>
        <taxon>Bacteria</taxon>
        <taxon>Pseudomonadati</taxon>
        <taxon>Pseudomonadota</taxon>
        <taxon>Gammaproteobacteria</taxon>
        <taxon>Pseudomonadales</taxon>
        <taxon>Pseudomonadaceae</taxon>
        <taxon>Pseudomonas</taxon>
    </lineage>
</organism>
<evidence type="ECO:0000256" key="5">
    <source>
        <dbReference type="SAM" id="Phobius"/>
    </source>
</evidence>
<evidence type="ECO:0000256" key="3">
    <source>
        <dbReference type="ARBA" id="ARBA00022989"/>
    </source>
</evidence>
<dbReference type="Pfam" id="PF01699">
    <property type="entry name" value="Na_Ca_ex"/>
    <property type="match status" value="2"/>
</dbReference>
<keyword evidence="2 5" id="KW-0812">Transmembrane</keyword>
<dbReference type="Proteomes" id="UP000379480">
    <property type="component" value="Unassembled WGS sequence"/>
</dbReference>
<comment type="subcellular location">
    <subcellularLocation>
        <location evidence="1">Membrane</location>
        <topology evidence="1">Multi-pass membrane protein</topology>
    </subcellularLocation>
</comment>
<dbReference type="InterPro" id="IPR044880">
    <property type="entry name" value="NCX_ion-bd_dom_sf"/>
</dbReference>
<dbReference type="InterPro" id="IPR004837">
    <property type="entry name" value="NaCa_Exmemb"/>
</dbReference>
<dbReference type="GO" id="GO:0005886">
    <property type="term" value="C:plasma membrane"/>
    <property type="evidence" value="ECO:0007669"/>
    <property type="project" value="TreeGrafter"/>
</dbReference>
<keyword evidence="4 5" id="KW-0472">Membrane</keyword>
<dbReference type="Gene3D" id="1.20.1420.30">
    <property type="entry name" value="NCX, central ion-binding region"/>
    <property type="match status" value="2"/>
</dbReference>
<dbReference type="EMBL" id="CABVHY010000025">
    <property type="protein sequence ID" value="VVO25074.1"/>
    <property type="molecule type" value="Genomic_DNA"/>
</dbReference>
<feature type="transmembrane region" description="Helical" evidence="5">
    <location>
        <begin position="162"/>
        <end position="182"/>
    </location>
</feature>
<dbReference type="AlphaFoldDB" id="A0A5E7EEA1"/>
<reference evidence="7 8" key="1">
    <citation type="submission" date="2019-09" db="EMBL/GenBank/DDBJ databases">
        <authorList>
            <person name="Chandra G."/>
            <person name="Truman W A."/>
        </authorList>
    </citation>
    <scope>NUCLEOTIDE SEQUENCE [LARGE SCALE GENOMIC DNA]</scope>
    <source>
        <strain evidence="7">PS723</strain>
    </source>
</reference>
<feature type="transmembrane region" description="Helical" evidence="5">
    <location>
        <begin position="122"/>
        <end position="141"/>
    </location>
</feature>
<feature type="domain" description="Sodium/calcium exchanger membrane region" evidence="6">
    <location>
        <begin position="3"/>
        <end position="139"/>
    </location>
</feature>
<dbReference type="GO" id="GO:0005262">
    <property type="term" value="F:calcium channel activity"/>
    <property type="evidence" value="ECO:0007669"/>
    <property type="project" value="TreeGrafter"/>
</dbReference>
<dbReference type="OrthoDB" id="9794225at2"/>
<dbReference type="PANTHER" id="PTHR10846">
    <property type="entry name" value="SODIUM/POTASSIUM/CALCIUM EXCHANGER"/>
    <property type="match status" value="1"/>
</dbReference>
<dbReference type="PANTHER" id="PTHR10846:SF8">
    <property type="entry name" value="INNER MEMBRANE PROTEIN YRBG"/>
    <property type="match status" value="1"/>
</dbReference>
<evidence type="ECO:0000313" key="8">
    <source>
        <dbReference type="Proteomes" id="UP000379480"/>
    </source>
</evidence>
<feature type="domain" description="Sodium/calcium exchanger membrane region" evidence="6">
    <location>
        <begin position="167"/>
        <end position="307"/>
    </location>
</feature>
<feature type="transmembrane region" description="Helical" evidence="5">
    <location>
        <begin position="295"/>
        <end position="319"/>
    </location>
</feature>
<name>A0A5E7EEA1_PSEFL</name>
<feature type="transmembrane region" description="Helical" evidence="5">
    <location>
        <begin position="35"/>
        <end position="58"/>
    </location>
</feature>
<sequence length="355" mass="38075">MIQLLSGLVLLIAGAELLVRGAMRLAARLKVRPLIIGLSIVAFGSSAPQMAVSLQATLSENADIAVGSVIGSSIFNVLVTLGLSALIIPLRVSRQLVWLDIPLMIGASLLVFVLAYNEELTPLDGLLLLTGLVLYLGLLLRQSRRSARPRPAHDDAPARSRAPWLSSLLLMMCGLALLVFAGHLLLDAAVEVATDLGLSERIIGLTIVAVSTSLPQFATSLMAAFRGQRDIAVGNVIGSNLFNLLGVLGFTALVAPMPLSVSPNALDFDLPVMLGVAVLCLPVFYSGYRITRAEGLLFLSLYLAYGLHVVAFTTGMPLAGKLEHLMLFFVLPALVVFLLFTSLFTWRRQHKRESL</sequence>
<evidence type="ECO:0000256" key="4">
    <source>
        <dbReference type="ARBA" id="ARBA00023136"/>
    </source>
</evidence>